<evidence type="ECO:0000313" key="2">
    <source>
        <dbReference type="Proteomes" id="UP001221142"/>
    </source>
</evidence>
<dbReference type="SUPFAM" id="SSF48452">
    <property type="entry name" value="TPR-like"/>
    <property type="match status" value="2"/>
</dbReference>
<dbReference type="InterPro" id="IPR011990">
    <property type="entry name" value="TPR-like_helical_dom_sf"/>
</dbReference>
<comment type="caution">
    <text evidence="1">The sequence shown here is derived from an EMBL/GenBank/DDBJ whole genome shotgun (WGS) entry which is preliminary data.</text>
</comment>
<reference evidence="1" key="1">
    <citation type="submission" date="2023-03" db="EMBL/GenBank/DDBJ databases">
        <title>Massive genome expansion in bonnet fungi (Mycena s.s.) driven by repeated elements and novel gene families across ecological guilds.</title>
        <authorList>
            <consortium name="Lawrence Berkeley National Laboratory"/>
            <person name="Harder C.B."/>
            <person name="Miyauchi S."/>
            <person name="Viragh M."/>
            <person name="Kuo A."/>
            <person name="Thoen E."/>
            <person name="Andreopoulos B."/>
            <person name="Lu D."/>
            <person name="Skrede I."/>
            <person name="Drula E."/>
            <person name="Henrissat B."/>
            <person name="Morin E."/>
            <person name="Kohler A."/>
            <person name="Barry K."/>
            <person name="LaButti K."/>
            <person name="Morin E."/>
            <person name="Salamov A."/>
            <person name="Lipzen A."/>
            <person name="Mereny Z."/>
            <person name="Hegedus B."/>
            <person name="Baldrian P."/>
            <person name="Stursova M."/>
            <person name="Weitz H."/>
            <person name="Taylor A."/>
            <person name="Grigoriev I.V."/>
            <person name="Nagy L.G."/>
            <person name="Martin F."/>
            <person name="Kauserud H."/>
        </authorList>
    </citation>
    <scope>NUCLEOTIDE SEQUENCE</scope>
    <source>
        <strain evidence="1">9284</strain>
    </source>
</reference>
<evidence type="ECO:0000313" key="1">
    <source>
        <dbReference type="EMBL" id="KAJ7626028.1"/>
    </source>
</evidence>
<accession>A0AAD7BNB7</accession>
<dbReference type="AlphaFoldDB" id="A0AAD7BNB7"/>
<keyword evidence="2" id="KW-1185">Reference proteome</keyword>
<protein>
    <submittedName>
        <fullName evidence="1">Uncharacterized protein</fullName>
    </submittedName>
</protein>
<name>A0AAD7BNB7_9AGAR</name>
<dbReference type="Pfam" id="PF14938">
    <property type="entry name" value="SNAP"/>
    <property type="match status" value="1"/>
</dbReference>
<gene>
    <name evidence="1" type="ORF">FB45DRAFT_869143</name>
</gene>
<sequence length="514" mass="58248">MFEQYRGSPEAKAFSPEIEQNAGNIKKLVCLGLYRGNPDLEQHIKCTFLLLQYWVIPRYDLSKIMEQIQKLLSQQPDHTLQVRYISMVFRGGIDQALQTPQLLVAQALDSLQHFNDPQVESLLYYTIGEYYCNHDEDGHLQAMSWLQKALTTSKMAGDRVTWTDVLGSIAKLHWMRGQYDAGRIIATEVQSLAKISGNLNAEAGALACAAHCSMGLGAYNQALSDLQRGRQTSELCGPNRAYYSRNLSAEAEIYGLQSEYLKARNVLIQLMLNELDEEANAFAILNVALLDVEIGDHGEADVEFHITTAQKYFSEDKSQFGWYACQSGLASLQLRQHNHIQARTMFEKCLQASWSQWAELIFYVLENLADTTLWNCIDLPWTSRYTVIYLVLSIRHKSKLNLHKALRCLGDVLLSENHFDSAEALFQVALEGFTTMDVHRSRAECMARMGELAIRAGRMDRAEKLWQKACILFERSSQTTQAAEIQRKLADLATRNKDTVLMSRGVIGGDEVYM</sequence>
<dbReference type="Gene3D" id="1.25.40.10">
    <property type="entry name" value="Tetratricopeptide repeat domain"/>
    <property type="match status" value="2"/>
</dbReference>
<organism evidence="1 2">
    <name type="scientific">Roridomyces roridus</name>
    <dbReference type="NCBI Taxonomy" id="1738132"/>
    <lineage>
        <taxon>Eukaryota</taxon>
        <taxon>Fungi</taxon>
        <taxon>Dikarya</taxon>
        <taxon>Basidiomycota</taxon>
        <taxon>Agaricomycotina</taxon>
        <taxon>Agaricomycetes</taxon>
        <taxon>Agaricomycetidae</taxon>
        <taxon>Agaricales</taxon>
        <taxon>Marasmiineae</taxon>
        <taxon>Mycenaceae</taxon>
        <taxon>Roridomyces</taxon>
    </lineage>
</organism>
<dbReference type="Proteomes" id="UP001221142">
    <property type="component" value="Unassembled WGS sequence"/>
</dbReference>
<proteinExistence type="predicted"/>
<dbReference type="EMBL" id="JARKIF010000012">
    <property type="protein sequence ID" value="KAJ7626028.1"/>
    <property type="molecule type" value="Genomic_DNA"/>
</dbReference>